<comment type="similarity">
    <text evidence="1">Belongs to the membrane fusion protein (MFP) (TC 8.A.1) family.</text>
</comment>
<feature type="chain" id="PRO_5036732203" evidence="3">
    <location>
        <begin position="29"/>
        <end position="362"/>
    </location>
</feature>
<dbReference type="GO" id="GO:0015562">
    <property type="term" value="F:efflux transmembrane transporter activity"/>
    <property type="evidence" value="ECO:0007669"/>
    <property type="project" value="TreeGrafter"/>
</dbReference>
<evidence type="ECO:0000256" key="3">
    <source>
        <dbReference type="SAM" id="SignalP"/>
    </source>
</evidence>
<feature type="signal peptide" evidence="3">
    <location>
        <begin position="1"/>
        <end position="28"/>
    </location>
</feature>
<dbReference type="Gene3D" id="2.40.30.170">
    <property type="match status" value="1"/>
</dbReference>
<dbReference type="KEGG" id="spph:KFK14_21965"/>
<evidence type="ECO:0000313" key="4">
    <source>
        <dbReference type="EMBL" id="QUT05592.1"/>
    </source>
</evidence>
<keyword evidence="2" id="KW-0175">Coiled coil</keyword>
<dbReference type="Gene3D" id="2.40.420.20">
    <property type="match status" value="1"/>
</dbReference>
<evidence type="ECO:0000256" key="2">
    <source>
        <dbReference type="SAM" id="Coils"/>
    </source>
</evidence>
<evidence type="ECO:0000313" key="5">
    <source>
        <dbReference type="Proteomes" id="UP000681425"/>
    </source>
</evidence>
<reference evidence="4" key="1">
    <citation type="submission" date="2021-04" db="EMBL/GenBank/DDBJ databases">
        <title>Isolation of p-tert-butylphenol degrading bacteria Sphingobium phenoxybenzoativorans Tas13 from active sludge.</title>
        <authorList>
            <person name="Li Y."/>
        </authorList>
    </citation>
    <scope>NUCLEOTIDE SEQUENCE</scope>
    <source>
        <strain evidence="4">Tas13</strain>
    </source>
</reference>
<accession>A0A975Q1N2</accession>
<dbReference type="SUPFAM" id="SSF111369">
    <property type="entry name" value="HlyD-like secretion proteins"/>
    <property type="match status" value="1"/>
</dbReference>
<proteinExistence type="inferred from homology"/>
<gene>
    <name evidence="4" type="ORF">KFK14_21965</name>
</gene>
<dbReference type="PANTHER" id="PTHR30469:SF18">
    <property type="entry name" value="RESISTANCE-NODULATION-CELL DIVISION (RND) EFFLUX MEMBRANE FUSION PROTEIN-RELATED"/>
    <property type="match status" value="1"/>
</dbReference>
<name>A0A975Q1N2_9SPHN</name>
<feature type="coiled-coil region" evidence="2">
    <location>
        <begin position="139"/>
        <end position="166"/>
    </location>
</feature>
<dbReference type="Proteomes" id="UP000681425">
    <property type="component" value="Chromosome"/>
</dbReference>
<dbReference type="AlphaFoldDB" id="A0A975Q1N2"/>
<dbReference type="EMBL" id="CP073910">
    <property type="protein sequence ID" value="QUT05592.1"/>
    <property type="molecule type" value="Genomic_DNA"/>
</dbReference>
<keyword evidence="5" id="KW-1185">Reference proteome</keyword>
<dbReference type="Gene3D" id="2.40.50.100">
    <property type="match status" value="1"/>
</dbReference>
<sequence>MSTPAILMPLLAASGLALALSACSSAEADPRTQPPLVRVATAAAAGDVDRAFTGIVSARVQSDLGFRVPGKIVARLVDTGQMVRRGQPLMRIDRTDLALATAAQMGAVEAAKARALQTAADEKRYRDLVSAGAVSASAYDQAKAAADAARAQLNAANAQAGVARNEAGYAVLVADADGIVVETLAEPGQVVAAGQTVVRLARSGAREAVIDLPETIRPAIGSVARAVPFGSDMSGNARLRQLSNAADPQTRTYEARYTLEGPAAQTPLGSTVTVELAEKSGQAMRQIPLAAIYDNGGGPGVWVVSGKEPRVRWQAVKLAALGDEAATISGGLNAGDRFVALGAHMLHEGQTVRLASQPGRSK</sequence>
<protein>
    <submittedName>
        <fullName evidence="4">Efflux RND transporter periplasmic adaptor subunit</fullName>
    </submittedName>
</protein>
<dbReference type="PANTHER" id="PTHR30469">
    <property type="entry name" value="MULTIDRUG RESISTANCE PROTEIN MDTA"/>
    <property type="match status" value="1"/>
</dbReference>
<dbReference type="NCBIfam" id="TIGR01730">
    <property type="entry name" value="RND_mfp"/>
    <property type="match status" value="1"/>
</dbReference>
<dbReference type="InterPro" id="IPR006143">
    <property type="entry name" value="RND_pump_MFP"/>
</dbReference>
<dbReference type="Gene3D" id="1.10.287.470">
    <property type="entry name" value="Helix hairpin bin"/>
    <property type="match status" value="1"/>
</dbReference>
<organism evidence="4 5">
    <name type="scientific">Sphingobium phenoxybenzoativorans</name>
    <dbReference type="NCBI Taxonomy" id="1592790"/>
    <lineage>
        <taxon>Bacteria</taxon>
        <taxon>Pseudomonadati</taxon>
        <taxon>Pseudomonadota</taxon>
        <taxon>Alphaproteobacteria</taxon>
        <taxon>Sphingomonadales</taxon>
        <taxon>Sphingomonadaceae</taxon>
        <taxon>Sphingobium</taxon>
    </lineage>
</organism>
<keyword evidence="3" id="KW-0732">Signal</keyword>
<evidence type="ECO:0000256" key="1">
    <source>
        <dbReference type="ARBA" id="ARBA00009477"/>
    </source>
</evidence>
<dbReference type="RefSeq" id="WP_212609125.1">
    <property type="nucleotide sequence ID" value="NZ_CP073910.1"/>
</dbReference>
<dbReference type="GO" id="GO:1990281">
    <property type="term" value="C:efflux pump complex"/>
    <property type="evidence" value="ECO:0007669"/>
    <property type="project" value="TreeGrafter"/>
</dbReference>